<feature type="compositionally biased region" description="Low complexity" evidence="1">
    <location>
        <begin position="628"/>
        <end position="639"/>
    </location>
</feature>
<feature type="compositionally biased region" description="Polar residues" evidence="1">
    <location>
        <begin position="599"/>
        <end position="608"/>
    </location>
</feature>
<keyword evidence="4" id="KW-1185">Reference proteome</keyword>
<evidence type="ECO:0000259" key="2">
    <source>
        <dbReference type="PROSITE" id="PS50142"/>
    </source>
</evidence>
<feature type="compositionally biased region" description="Low complexity" evidence="1">
    <location>
        <begin position="530"/>
        <end position="544"/>
    </location>
</feature>
<evidence type="ECO:0000256" key="1">
    <source>
        <dbReference type="SAM" id="MobiDB-lite"/>
    </source>
</evidence>
<evidence type="ECO:0000313" key="4">
    <source>
        <dbReference type="Proteomes" id="UP000292702"/>
    </source>
</evidence>
<dbReference type="AlphaFoldDB" id="A0A4R0RM46"/>
<dbReference type="STRING" id="92696.A0A4R0RM46"/>
<feature type="region of interest" description="Disordered" evidence="1">
    <location>
        <begin position="442"/>
        <end position="484"/>
    </location>
</feature>
<dbReference type="OrthoDB" id="2392202at2759"/>
<protein>
    <recommendedName>
        <fullName evidence="2">RNase III domain-containing protein</fullName>
    </recommendedName>
</protein>
<sequence>MAHPKESTASSSPKPLNHVQDYLNKSQSRLLLKDVPTLSPPLLKRARNCIVHSFNNNDLLEFIGDRAVNLFAAVLVDKMKLNKAHHSAVRSTVCNNDTLGRISFYLRFHHHAEFNKPDADQVDEWTPFSSDRPPKVLADLFEAYVGAVYVQHGWVKLQQWLEILFVPIVKAATGDYWLSITPEQLLGTARSSRHKPSAAETRAQGKLLDYVEYKRDVLKPGGHHIINSLPPSTKFRFDQRTGRLLEPDVDRVEVAVHLINMWVCQVILQQWPEYHAVRAKAAHFFSEVTGLVTSEPIMAYLSTILRLDDFFGIVVGTAPVTSRASSPDPSSESEGRGLVHPTIWKGSTWRPPTPTQKAIMFKAAVGWSHFKDPSGTMKWGEQWLKPVVMRAHDIICMSGHRLVVPASVVSTQDDPVAALTSQLSKNLRIKDERSSWPGLELFDKDADEQAAPTDTPPTRPSKITIVLRMRSPSPGSSPAENEDPAAQLVEELSILSLSKNGVDEADEKTALSSQPQPTHRHSSNKWKPISSSPTSQSEASSASESSKDEEAATAVSSPEELAPTDEEADRSQSAASSTKATAPNPKTTDTGTFRPLQALSVNTPNTTGKPPASDLAKAQGTETKKSLVADAPAPFVPRAVRAKAKQTVRIPSSADAPARVVP</sequence>
<comment type="caution">
    <text evidence="3">The sequence shown here is derived from an EMBL/GenBank/DDBJ whole genome shotgun (WGS) entry which is preliminary data.</text>
</comment>
<dbReference type="PROSITE" id="PS50142">
    <property type="entry name" value="RNASE_3_2"/>
    <property type="match status" value="1"/>
</dbReference>
<feature type="compositionally biased region" description="Low complexity" evidence="1">
    <location>
        <begin position="322"/>
        <end position="332"/>
    </location>
</feature>
<reference evidence="3 4" key="1">
    <citation type="submission" date="2018-11" db="EMBL/GenBank/DDBJ databases">
        <title>Genome assembly of Steccherinum ochraceum LE-BIN_3174, the white-rot fungus of the Steccherinaceae family (The Residual Polyporoid clade, Polyporales, Basidiomycota).</title>
        <authorList>
            <person name="Fedorova T.V."/>
            <person name="Glazunova O.A."/>
            <person name="Landesman E.O."/>
            <person name="Moiseenko K.V."/>
            <person name="Psurtseva N.V."/>
            <person name="Savinova O.S."/>
            <person name="Shakhova N.V."/>
            <person name="Tyazhelova T.V."/>
            <person name="Vasina D.V."/>
        </authorList>
    </citation>
    <scope>NUCLEOTIDE SEQUENCE [LARGE SCALE GENOMIC DNA]</scope>
    <source>
        <strain evidence="3 4">LE-BIN_3174</strain>
    </source>
</reference>
<dbReference type="CDD" id="cd00593">
    <property type="entry name" value="RIBOc"/>
    <property type="match status" value="1"/>
</dbReference>
<dbReference type="GO" id="GO:0004525">
    <property type="term" value="F:ribonuclease III activity"/>
    <property type="evidence" value="ECO:0007669"/>
    <property type="project" value="InterPro"/>
</dbReference>
<dbReference type="SMART" id="SM00535">
    <property type="entry name" value="RIBOc"/>
    <property type="match status" value="1"/>
</dbReference>
<dbReference type="Proteomes" id="UP000292702">
    <property type="component" value="Unassembled WGS sequence"/>
</dbReference>
<gene>
    <name evidence="3" type="ORF">EIP91_010188</name>
</gene>
<dbReference type="Gene3D" id="1.10.1520.10">
    <property type="entry name" value="Ribonuclease III domain"/>
    <property type="match status" value="1"/>
</dbReference>
<accession>A0A4R0RM46</accession>
<organism evidence="3 4">
    <name type="scientific">Steccherinum ochraceum</name>
    <dbReference type="NCBI Taxonomy" id="92696"/>
    <lineage>
        <taxon>Eukaryota</taxon>
        <taxon>Fungi</taxon>
        <taxon>Dikarya</taxon>
        <taxon>Basidiomycota</taxon>
        <taxon>Agaricomycotina</taxon>
        <taxon>Agaricomycetes</taxon>
        <taxon>Polyporales</taxon>
        <taxon>Steccherinaceae</taxon>
        <taxon>Steccherinum</taxon>
    </lineage>
</organism>
<feature type="compositionally biased region" description="Low complexity" evidence="1">
    <location>
        <begin position="571"/>
        <end position="582"/>
    </location>
</feature>
<dbReference type="EMBL" id="RWJN01000060">
    <property type="protein sequence ID" value="TCD68666.1"/>
    <property type="molecule type" value="Genomic_DNA"/>
</dbReference>
<dbReference type="GO" id="GO:0006396">
    <property type="term" value="P:RNA processing"/>
    <property type="evidence" value="ECO:0007669"/>
    <property type="project" value="InterPro"/>
</dbReference>
<dbReference type="InterPro" id="IPR000999">
    <property type="entry name" value="RNase_III_dom"/>
</dbReference>
<feature type="region of interest" description="Disordered" evidence="1">
    <location>
        <begin position="503"/>
        <end position="662"/>
    </location>
</feature>
<feature type="region of interest" description="Disordered" evidence="1">
    <location>
        <begin position="320"/>
        <end position="345"/>
    </location>
</feature>
<dbReference type="InterPro" id="IPR036389">
    <property type="entry name" value="RNase_III_sf"/>
</dbReference>
<dbReference type="Pfam" id="PF00636">
    <property type="entry name" value="Ribonuclease_3"/>
    <property type="match status" value="1"/>
</dbReference>
<name>A0A4R0RM46_9APHY</name>
<evidence type="ECO:0000313" key="3">
    <source>
        <dbReference type="EMBL" id="TCD68666.1"/>
    </source>
</evidence>
<proteinExistence type="predicted"/>
<dbReference type="SUPFAM" id="SSF69065">
    <property type="entry name" value="RNase III domain-like"/>
    <property type="match status" value="1"/>
</dbReference>
<feature type="domain" description="RNase III" evidence="2">
    <location>
        <begin position="55"/>
        <end position="153"/>
    </location>
</feature>